<feature type="repeat" description="ANK" evidence="7">
    <location>
        <begin position="367"/>
        <end position="400"/>
    </location>
</feature>
<evidence type="ECO:0000256" key="1">
    <source>
        <dbReference type="ARBA" id="ARBA00004141"/>
    </source>
</evidence>
<dbReference type="InterPro" id="IPR002110">
    <property type="entry name" value="Ankyrin_rpt"/>
</dbReference>
<dbReference type="InterPro" id="IPR026961">
    <property type="entry name" value="PGG_dom"/>
</dbReference>
<dbReference type="Gramene" id="TVU38774">
    <property type="protein sequence ID" value="TVU38774"/>
    <property type="gene ID" value="EJB05_12160"/>
</dbReference>
<dbReference type="Pfam" id="PF12796">
    <property type="entry name" value="Ank_2"/>
    <property type="match status" value="3"/>
</dbReference>
<feature type="transmembrane region" description="Helical" evidence="8">
    <location>
        <begin position="546"/>
        <end position="566"/>
    </location>
</feature>
<evidence type="ECO:0000259" key="9">
    <source>
        <dbReference type="Pfam" id="PF13962"/>
    </source>
</evidence>
<evidence type="ECO:0000256" key="6">
    <source>
        <dbReference type="ARBA" id="ARBA00023136"/>
    </source>
</evidence>
<keyword evidence="2 8" id="KW-0812">Transmembrane</keyword>
<dbReference type="Gene3D" id="1.25.40.20">
    <property type="entry name" value="Ankyrin repeat-containing domain"/>
    <property type="match status" value="2"/>
</dbReference>
<dbReference type="GO" id="GO:0005886">
    <property type="term" value="C:plasma membrane"/>
    <property type="evidence" value="ECO:0007669"/>
    <property type="project" value="TreeGrafter"/>
</dbReference>
<reference evidence="10 11" key="1">
    <citation type="journal article" date="2019" name="Sci. Rep.">
        <title>A high-quality genome of Eragrostis curvula grass provides insights into Poaceae evolution and supports new strategies to enhance forage quality.</title>
        <authorList>
            <person name="Carballo J."/>
            <person name="Santos B.A.C.M."/>
            <person name="Zappacosta D."/>
            <person name="Garbus I."/>
            <person name="Selva J.P."/>
            <person name="Gallo C.A."/>
            <person name="Diaz A."/>
            <person name="Albertini E."/>
            <person name="Caccamo M."/>
            <person name="Echenique V."/>
        </authorList>
    </citation>
    <scope>NUCLEOTIDE SEQUENCE [LARGE SCALE GENOMIC DNA]</scope>
    <source>
        <strain evidence="11">cv. Victoria</strain>
        <tissue evidence="10">Leaf</tissue>
    </source>
</reference>
<evidence type="ECO:0000256" key="4">
    <source>
        <dbReference type="ARBA" id="ARBA00022989"/>
    </source>
</evidence>
<name>A0A5J9VTL7_9POAL</name>
<comment type="subcellular location">
    <subcellularLocation>
        <location evidence="1">Membrane</location>
        <topology evidence="1">Multi-pass membrane protein</topology>
    </subcellularLocation>
</comment>
<dbReference type="OrthoDB" id="689245at2759"/>
<feature type="repeat" description="ANK" evidence="7">
    <location>
        <begin position="189"/>
        <end position="215"/>
    </location>
</feature>
<dbReference type="PROSITE" id="PS50088">
    <property type="entry name" value="ANK_REPEAT"/>
    <property type="match status" value="3"/>
</dbReference>
<organism evidence="10 11">
    <name type="scientific">Eragrostis curvula</name>
    <name type="common">weeping love grass</name>
    <dbReference type="NCBI Taxonomy" id="38414"/>
    <lineage>
        <taxon>Eukaryota</taxon>
        <taxon>Viridiplantae</taxon>
        <taxon>Streptophyta</taxon>
        <taxon>Embryophyta</taxon>
        <taxon>Tracheophyta</taxon>
        <taxon>Spermatophyta</taxon>
        <taxon>Magnoliopsida</taxon>
        <taxon>Liliopsida</taxon>
        <taxon>Poales</taxon>
        <taxon>Poaceae</taxon>
        <taxon>PACMAD clade</taxon>
        <taxon>Chloridoideae</taxon>
        <taxon>Eragrostideae</taxon>
        <taxon>Eragrostidinae</taxon>
        <taxon>Eragrostis</taxon>
    </lineage>
</organism>
<dbReference type="PROSITE" id="PS50297">
    <property type="entry name" value="ANK_REP_REGION"/>
    <property type="match status" value="3"/>
</dbReference>
<protein>
    <recommendedName>
        <fullName evidence="9">PGG domain-containing protein</fullName>
    </recommendedName>
</protein>
<dbReference type="SUPFAM" id="SSF48403">
    <property type="entry name" value="Ankyrin repeat"/>
    <property type="match status" value="1"/>
</dbReference>
<feature type="transmembrane region" description="Helical" evidence="8">
    <location>
        <begin position="467"/>
        <end position="488"/>
    </location>
</feature>
<keyword evidence="4 8" id="KW-1133">Transmembrane helix</keyword>
<keyword evidence="11" id="KW-1185">Reference proteome</keyword>
<feature type="repeat" description="ANK" evidence="7">
    <location>
        <begin position="263"/>
        <end position="295"/>
    </location>
</feature>
<evidence type="ECO:0000256" key="7">
    <source>
        <dbReference type="PROSITE-ProRule" id="PRU00023"/>
    </source>
</evidence>
<dbReference type="InterPro" id="IPR036770">
    <property type="entry name" value="Ankyrin_rpt-contain_sf"/>
</dbReference>
<keyword evidence="3" id="KW-0677">Repeat</keyword>
<accession>A0A5J9VTL7</accession>
<dbReference type="Pfam" id="PF00023">
    <property type="entry name" value="Ank"/>
    <property type="match status" value="1"/>
</dbReference>
<evidence type="ECO:0000256" key="3">
    <source>
        <dbReference type="ARBA" id="ARBA00022737"/>
    </source>
</evidence>
<dbReference type="AlphaFoldDB" id="A0A5J9VTL7"/>
<sequence length="661" mass="71113">MEDAVAAQVEFGPKKQTLSEELLQVLIAGNATRLEELLISSDDGQANGHVAINVHAATPDAAAAAPGPGTHSSLLGVTSNGNTALHLVASRGHAKLATLICEKAPSLVATLNRSLDTPLHCAARGGHREVAACLLSTMRSRGVEEAAALRATNRLGDTALHEAVRHSREEVVDLFMAEAPELASVTSDDGVSPLYLAATMESAQMVRLLLRPSPDGIPSPASSAGRKGRTALHAAVFHSKEMVQDILAWEPEGPALLTRVDSEGRSALHFAVRGQNHDVVELLLNVDNQLAGISDHEGFYPVHYAAAWGDARMIDVLIKKCPEYYELVGNDGRNLLHCAVGKNNDTVVRYICQNERFAMLLNTTTFQGNTPLHLAVMYGYPRMVSILLQSRGVEVNIHNKDGLTARDVAYQLYPSGRLSYFLEPEVMVNDCLGWAGATESLDCRDLCEKDESDEEESTEKDYTKGTIASALIASVTFAAAFTVPRGFIADDDHPHPGTAILSKRFAFRAFVVSDTIAFLCSIAGTALLIYGGIFEIPDGLRSFFTLMSYRLVPTAAQFMIAAFALASPPNLGLVIFVYAVSSAAVLLVSSNTWIPLLVFGFAKAIWRRAGWKGLLGMDERPSGPLDLLERLTYNPLAMFSGGSLALPICVTFFIAIAKLLS</sequence>
<evidence type="ECO:0000313" key="10">
    <source>
        <dbReference type="EMBL" id="TVU38774.1"/>
    </source>
</evidence>
<dbReference type="Pfam" id="PF13962">
    <property type="entry name" value="PGG"/>
    <property type="match status" value="1"/>
</dbReference>
<evidence type="ECO:0000256" key="5">
    <source>
        <dbReference type="ARBA" id="ARBA00023043"/>
    </source>
</evidence>
<dbReference type="EMBL" id="RWGY01000007">
    <property type="protein sequence ID" value="TVU38774.1"/>
    <property type="molecule type" value="Genomic_DNA"/>
</dbReference>
<feature type="transmembrane region" description="Helical" evidence="8">
    <location>
        <begin position="509"/>
        <end position="534"/>
    </location>
</feature>
<dbReference type="PANTHER" id="PTHR24186">
    <property type="entry name" value="PROTEIN PHOSPHATASE 1 REGULATORY SUBUNIT"/>
    <property type="match status" value="1"/>
</dbReference>
<comment type="caution">
    <text evidence="10">The sequence shown here is derived from an EMBL/GenBank/DDBJ whole genome shotgun (WGS) entry which is preliminary data.</text>
</comment>
<evidence type="ECO:0000313" key="11">
    <source>
        <dbReference type="Proteomes" id="UP000324897"/>
    </source>
</evidence>
<keyword evidence="6 8" id="KW-0472">Membrane</keyword>
<proteinExistence type="predicted"/>
<feature type="transmembrane region" description="Helical" evidence="8">
    <location>
        <begin position="636"/>
        <end position="660"/>
    </location>
</feature>
<keyword evidence="5 7" id="KW-0040">ANK repeat</keyword>
<dbReference type="Proteomes" id="UP000324897">
    <property type="component" value="Chromosome 4"/>
</dbReference>
<evidence type="ECO:0000256" key="2">
    <source>
        <dbReference type="ARBA" id="ARBA00022692"/>
    </source>
</evidence>
<feature type="non-terminal residue" evidence="10">
    <location>
        <position position="1"/>
    </location>
</feature>
<dbReference type="PANTHER" id="PTHR24186:SF50">
    <property type="entry name" value="ANKYRIN REPEAT-CONTAINING PROTEIN ITN1-LIKE ISOFORM X1"/>
    <property type="match status" value="1"/>
</dbReference>
<gene>
    <name evidence="10" type="ORF">EJB05_12160</name>
</gene>
<feature type="domain" description="PGG" evidence="9">
    <location>
        <begin position="460"/>
        <end position="567"/>
    </location>
</feature>
<dbReference type="SMART" id="SM00248">
    <property type="entry name" value="ANK"/>
    <property type="match status" value="8"/>
</dbReference>
<evidence type="ECO:0000256" key="8">
    <source>
        <dbReference type="SAM" id="Phobius"/>
    </source>
</evidence>